<sequence>MSESQSAEEKRKSRLRWVTLGESIAISALVVSAVGVWISWKDGDKPSGPTKIVEERQTVPLALRGKVQDEGKSLEIAPANSDHALQSLNVIIGSNSVVDVGSSGEMSASDFERALGDKAADGKGVNRVRVRIDAKYLDGGTDKSASGSYVIAYKWEGGGLFGGRSLRFTGLTRG</sequence>
<proteinExistence type="predicted"/>
<reference evidence="2 3" key="1">
    <citation type="submission" date="2022-03" db="EMBL/GenBank/DDBJ databases">
        <authorList>
            <person name="Jo J.-H."/>
            <person name="Im W.-T."/>
        </authorList>
    </citation>
    <scope>NUCLEOTIDE SEQUENCE [LARGE SCALE GENOMIC DNA]</scope>
    <source>
        <strain evidence="2 3">SM33</strain>
    </source>
</reference>
<evidence type="ECO:0008006" key="4">
    <source>
        <dbReference type="Google" id="ProtNLM"/>
    </source>
</evidence>
<keyword evidence="3" id="KW-1185">Reference proteome</keyword>
<protein>
    <recommendedName>
        <fullName evidence="4">Secreted protein</fullName>
    </recommendedName>
</protein>
<evidence type="ECO:0000313" key="3">
    <source>
        <dbReference type="Proteomes" id="UP001203058"/>
    </source>
</evidence>
<organism evidence="2 3">
    <name type="scientific">Sphingomonas telluris</name>
    <dbReference type="NCBI Taxonomy" id="2907998"/>
    <lineage>
        <taxon>Bacteria</taxon>
        <taxon>Pseudomonadati</taxon>
        <taxon>Pseudomonadota</taxon>
        <taxon>Alphaproteobacteria</taxon>
        <taxon>Sphingomonadales</taxon>
        <taxon>Sphingomonadaceae</taxon>
        <taxon>Sphingomonas</taxon>
    </lineage>
</organism>
<dbReference type="Proteomes" id="UP001203058">
    <property type="component" value="Unassembled WGS sequence"/>
</dbReference>
<evidence type="ECO:0000256" key="1">
    <source>
        <dbReference type="SAM" id="Phobius"/>
    </source>
</evidence>
<dbReference type="RefSeq" id="WP_241445964.1">
    <property type="nucleotide sequence ID" value="NZ_JAKZHW010000001.1"/>
</dbReference>
<gene>
    <name evidence="2" type="ORF">LZ016_03855</name>
</gene>
<evidence type="ECO:0000313" key="2">
    <source>
        <dbReference type="EMBL" id="MCH8615239.1"/>
    </source>
</evidence>
<dbReference type="EMBL" id="JAKZHW010000001">
    <property type="protein sequence ID" value="MCH8615239.1"/>
    <property type="molecule type" value="Genomic_DNA"/>
</dbReference>
<keyword evidence="1" id="KW-0812">Transmembrane</keyword>
<feature type="transmembrane region" description="Helical" evidence="1">
    <location>
        <begin position="20"/>
        <end position="40"/>
    </location>
</feature>
<accession>A0ABS9VJV4</accession>
<comment type="caution">
    <text evidence="2">The sequence shown here is derived from an EMBL/GenBank/DDBJ whole genome shotgun (WGS) entry which is preliminary data.</text>
</comment>
<keyword evidence="1" id="KW-1133">Transmembrane helix</keyword>
<name>A0ABS9VJV4_9SPHN</name>
<keyword evidence="1" id="KW-0472">Membrane</keyword>